<dbReference type="RefSeq" id="WP_182835937.1">
    <property type="nucleotide sequence ID" value="NZ_BAAABQ010000010.1"/>
</dbReference>
<keyword evidence="1" id="KW-0472">Membrane</keyword>
<organism evidence="2 3">
    <name type="scientific">Kutzneria viridogrisea</name>
    <dbReference type="NCBI Taxonomy" id="47990"/>
    <lineage>
        <taxon>Bacteria</taxon>
        <taxon>Bacillati</taxon>
        <taxon>Actinomycetota</taxon>
        <taxon>Actinomycetes</taxon>
        <taxon>Pseudonocardiales</taxon>
        <taxon>Pseudonocardiaceae</taxon>
        <taxon>Kutzneria</taxon>
    </lineage>
</organism>
<feature type="transmembrane region" description="Helical" evidence="1">
    <location>
        <begin position="381"/>
        <end position="403"/>
    </location>
</feature>
<feature type="transmembrane region" description="Helical" evidence="1">
    <location>
        <begin position="179"/>
        <end position="202"/>
    </location>
</feature>
<dbReference type="PANTHER" id="PTHR34219">
    <property type="entry name" value="IRON-REGULATED INNER MEMBRANE PROTEIN-RELATED"/>
    <property type="match status" value="1"/>
</dbReference>
<dbReference type="InterPro" id="IPR005625">
    <property type="entry name" value="PepSY-ass_TM"/>
</dbReference>
<feature type="transmembrane region" description="Helical" evidence="1">
    <location>
        <begin position="30"/>
        <end position="51"/>
    </location>
</feature>
<protein>
    <submittedName>
        <fullName evidence="2">Iron-regulated membrane protein</fullName>
    </submittedName>
</protein>
<dbReference type="Pfam" id="PF03929">
    <property type="entry name" value="PepSY_TM"/>
    <property type="match status" value="1"/>
</dbReference>
<comment type="caution">
    <text evidence="2">The sequence shown here is derived from an EMBL/GenBank/DDBJ whole genome shotgun (WGS) entry which is preliminary data.</text>
</comment>
<reference evidence="2 3" key="1">
    <citation type="submission" date="2020-08" db="EMBL/GenBank/DDBJ databases">
        <title>Genomic Encyclopedia of Archaeal and Bacterial Type Strains, Phase II (KMG-II): from individual species to whole genera.</title>
        <authorList>
            <person name="Goeker M."/>
        </authorList>
    </citation>
    <scope>NUCLEOTIDE SEQUENCE [LARGE SCALE GENOMIC DNA]</scope>
    <source>
        <strain evidence="2 3">DSM 43850</strain>
    </source>
</reference>
<evidence type="ECO:0000313" key="3">
    <source>
        <dbReference type="Proteomes" id="UP000517916"/>
    </source>
</evidence>
<keyword evidence="3" id="KW-1185">Reference proteome</keyword>
<feature type="transmembrane region" description="Helical" evidence="1">
    <location>
        <begin position="223"/>
        <end position="249"/>
    </location>
</feature>
<dbReference type="EMBL" id="JACJID010000001">
    <property type="protein sequence ID" value="MBA8922910.1"/>
    <property type="molecule type" value="Genomic_DNA"/>
</dbReference>
<dbReference type="Proteomes" id="UP000517916">
    <property type="component" value="Unassembled WGS sequence"/>
</dbReference>
<keyword evidence="1" id="KW-1133">Transmembrane helix</keyword>
<name>A0ABR6B7T2_9PSEU</name>
<sequence length="415" mass="45820">MTTQAEERATAAPPRPARGRVRRWWRRKPVRTSLVLAHRWTSLVLGLFLVLETTSGAVLLYRAEIFRATHAEFYRHTDSAHPIGLQQAREIVAKAHPEFQAAWVSNEHGIIAVGDPRYTTAYAVDPGTGRINGSAELNDGVMGWLANLHDCGFTCEGYAGYVPWLAAPSPVATANWGQLALVVLGLLMILLAVTGLITWWPGIRKLSHRFRVRTQGSRFARDFDLHNVIGIIALPFVLMWGVTGAAFYLPGVETAWLTITGGSAPEENRYSFTPNPAAAGAQDIGVDRAAQAAVRHSAGEVRYLVAPQQDTDYYTVNIASDYAPYGERAFFGGDTTVYVDRYDPGHVSVVDDAGQPAANAFYDKVFEPAHFGWLVDGWWRVIWLAMGLAPLALMLTGLSTWLYRSGVKRRRRRAA</sequence>
<accession>A0ABR6B7T2</accession>
<evidence type="ECO:0000256" key="1">
    <source>
        <dbReference type="SAM" id="Phobius"/>
    </source>
</evidence>
<evidence type="ECO:0000313" key="2">
    <source>
        <dbReference type="EMBL" id="MBA8922910.1"/>
    </source>
</evidence>
<gene>
    <name evidence="2" type="ORF">BC739_000107</name>
</gene>
<proteinExistence type="predicted"/>
<keyword evidence="1" id="KW-0812">Transmembrane</keyword>